<proteinExistence type="predicted"/>
<gene>
    <name evidence="2" type="ORF">HNR07_001066</name>
</gene>
<name>A0A840VZN5_9ACTN</name>
<dbReference type="AlphaFoldDB" id="A0A840VZN5"/>
<evidence type="ECO:0000313" key="3">
    <source>
        <dbReference type="Proteomes" id="UP000579647"/>
    </source>
</evidence>
<dbReference type="Proteomes" id="UP000579647">
    <property type="component" value="Unassembled WGS sequence"/>
</dbReference>
<protein>
    <submittedName>
        <fullName evidence="2">Uncharacterized protein</fullName>
    </submittedName>
</protein>
<sequence>MQVTDTPTSSRANTTALNPTLTTACADGTHDLTRAAQTATLKRRETGNPNPNPSTQRCRFANSDPSGTETLFDIWV</sequence>
<accession>A0A840VZN5</accession>
<evidence type="ECO:0000256" key="1">
    <source>
        <dbReference type="SAM" id="MobiDB-lite"/>
    </source>
</evidence>
<organism evidence="2 3">
    <name type="scientific">Nocardiopsis metallicus</name>
    <dbReference type="NCBI Taxonomy" id="179819"/>
    <lineage>
        <taxon>Bacteria</taxon>
        <taxon>Bacillati</taxon>
        <taxon>Actinomycetota</taxon>
        <taxon>Actinomycetes</taxon>
        <taxon>Streptosporangiales</taxon>
        <taxon>Nocardiopsidaceae</taxon>
        <taxon>Nocardiopsis</taxon>
    </lineage>
</organism>
<feature type="region of interest" description="Disordered" evidence="1">
    <location>
        <begin position="1"/>
        <end position="76"/>
    </location>
</feature>
<comment type="caution">
    <text evidence="2">The sequence shown here is derived from an EMBL/GenBank/DDBJ whole genome shotgun (WGS) entry which is preliminary data.</text>
</comment>
<dbReference type="EMBL" id="JACHDO010000001">
    <property type="protein sequence ID" value="MBB5489929.1"/>
    <property type="molecule type" value="Genomic_DNA"/>
</dbReference>
<keyword evidence="3" id="KW-1185">Reference proteome</keyword>
<feature type="compositionally biased region" description="Polar residues" evidence="1">
    <location>
        <begin position="47"/>
        <end position="69"/>
    </location>
</feature>
<feature type="compositionally biased region" description="Low complexity" evidence="1">
    <location>
        <begin position="12"/>
        <end position="26"/>
    </location>
</feature>
<reference evidence="2 3" key="1">
    <citation type="submission" date="2020-08" db="EMBL/GenBank/DDBJ databases">
        <title>Sequencing the genomes of 1000 actinobacteria strains.</title>
        <authorList>
            <person name="Klenk H.-P."/>
        </authorList>
    </citation>
    <scope>NUCLEOTIDE SEQUENCE [LARGE SCALE GENOMIC DNA]</scope>
    <source>
        <strain evidence="2 3">DSM 44598</strain>
    </source>
</reference>
<feature type="compositionally biased region" description="Polar residues" evidence="1">
    <location>
        <begin position="1"/>
        <end position="11"/>
    </location>
</feature>
<evidence type="ECO:0000313" key="2">
    <source>
        <dbReference type="EMBL" id="MBB5489929.1"/>
    </source>
</evidence>